<dbReference type="PANTHER" id="PTHR13707">
    <property type="entry name" value="KETOACID-COENZYME A TRANSFERASE"/>
    <property type="match status" value="1"/>
</dbReference>
<dbReference type="SUPFAM" id="SSF100950">
    <property type="entry name" value="NagB/RpiA/CoA transferase-like"/>
    <property type="match status" value="1"/>
</dbReference>
<evidence type="ECO:0000313" key="2">
    <source>
        <dbReference type="Proteomes" id="UP000198625"/>
    </source>
</evidence>
<dbReference type="SMART" id="SM00882">
    <property type="entry name" value="CoA_trans"/>
    <property type="match status" value="1"/>
</dbReference>
<keyword evidence="2" id="KW-1185">Reference proteome</keyword>
<keyword evidence="1" id="KW-0808">Transferase</keyword>
<dbReference type="Proteomes" id="UP000198625">
    <property type="component" value="Unassembled WGS sequence"/>
</dbReference>
<dbReference type="Gene3D" id="3.40.1080.10">
    <property type="entry name" value="Glutaconate Coenzyme A-transferase"/>
    <property type="match status" value="1"/>
</dbReference>
<dbReference type="GO" id="GO:0008410">
    <property type="term" value="F:CoA-transferase activity"/>
    <property type="evidence" value="ECO:0007669"/>
    <property type="project" value="InterPro"/>
</dbReference>
<dbReference type="STRING" id="415015.SAMN05660462_01665"/>
<dbReference type="RefSeq" id="WP_091729770.1">
    <property type="nucleotide sequence ID" value="NZ_FNQE01000016.1"/>
</dbReference>
<evidence type="ECO:0000313" key="1">
    <source>
        <dbReference type="EMBL" id="SDZ04884.1"/>
    </source>
</evidence>
<dbReference type="InterPro" id="IPR037171">
    <property type="entry name" value="NagB/RpiA_transferase-like"/>
</dbReference>
<reference evidence="1 2" key="1">
    <citation type="submission" date="2016-10" db="EMBL/GenBank/DDBJ databases">
        <authorList>
            <person name="de Groot N.N."/>
        </authorList>
    </citation>
    <scope>NUCLEOTIDE SEQUENCE [LARGE SCALE GENOMIC DNA]</scope>
    <source>
        <strain evidence="1 2">DSM 21650</strain>
    </source>
</reference>
<proteinExistence type="predicted"/>
<dbReference type="InterPro" id="IPR004165">
    <property type="entry name" value="CoA_trans_fam_I"/>
</dbReference>
<sequence length="251" mass="27893">MDKIRDINEVIEMMKSNDIIAFGGNVLHRSPIQVAYHIANSNIKDLHIVKTAMAMEIDILALSKSVKKVSAGFISYEGEFGLCNNYRKAVQDGEIQVQEHACYSVIAALRAAIYGIPFMPIRGLLGSDLVHTMDYKTVADPYTGEEIVAIQAIVPDWGIIHVQKADRFGNCEIIGPMYEDDIVCRAAKNTIITCEEIVGDEYFKDKKADISEVFVKYVVELPKGASPGYCPGYYGLDKEKINSFKNKGTLK</sequence>
<name>A0A1H3PUD0_9FIRM</name>
<dbReference type="Gene3D" id="3.30.30.40">
    <property type="match status" value="1"/>
</dbReference>
<dbReference type="Pfam" id="PF01144">
    <property type="entry name" value="CoA_trans"/>
    <property type="match status" value="1"/>
</dbReference>
<dbReference type="EMBL" id="FNQE01000016">
    <property type="protein sequence ID" value="SDZ04884.1"/>
    <property type="molecule type" value="Genomic_DNA"/>
</dbReference>
<protein>
    <submittedName>
        <fullName evidence="1">Glutaconate CoA-transferase subunit A</fullName>
    </submittedName>
</protein>
<dbReference type="AlphaFoldDB" id="A0A1H3PUD0"/>
<gene>
    <name evidence="1" type="ORF">SAMN05660462_01665</name>
</gene>
<dbReference type="OrthoDB" id="9777193at2"/>
<dbReference type="PANTHER" id="PTHR13707:SF57">
    <property type="entry name" value="SUCCINYL-COA:3-KETOACID COENZYME A TRANSFERASE SUBUNIT B-RELATED"/>
    <property type="match status" value="1"/>
</dbReference>
<organism evidence="1 2">
    <name type="scientific">Proteiniborus ethanoligenes</name>
    <dbReference type="NCBI Taxonomy" id="415015"/>
    <lineage>
        <taxon>Bacteria</taxon>
        <taxon>Bacillati</taxon>
        <taxon>Bacillota</taxon>
        <taxon>Clostridia</taxon>
        <taxon>Eubacteriales</taxon>
        <taxon>Proteiniborus</taxon>
    </lineage>
</organism>
<accession>A0A1H3PUD0</accession>